<evidence type="ECO:0000256" key="4">
    <source>
        <dbReference type="ARBA" id="ARBA00022833"/>
    </source>
</evidence>
<feature type="binding site" evidence="7">
    <location>
        <position position="157"/>
    </location>
    <ligand>
        <name>Zn(2+)</name>
        <dbReference type="ChEBI" id="CHEBI:29105"/>
    </ligand>
</feature>
<dbReference type="GO" id="GO:0006122">
    <property type="term" value="P:mitochondrial electron transport, ubiquinol to cytochrome c"/>
    <property type="evidence" value="ECO:0007669"/>
    <property type="project" value="InterPro"/>
</dbReference>
<dbReference type="SUPFAM" id="SSF53056">
    <property type="entry name" value="beta-carbonic anhydrase, cab"/>
    <property type="match status" value="1"/>
</dbReference>
<evidence type="ECO:0000256" key="3">
    <source>
        <dbReference type="ARBA" id="ARBA00022723"/>
    </source>
</evidence>
<comment type="similarity">
    <text evidence="1 8">Belongs to the beta-class carbonic anhydrase family.</text>
</comment>
<evidence type="ECO:0000256" key="7">
    <source>
        <dbReference type="PIRSR" id="PIRSR601765-1"/>
    </source>
</evidence>
<dbReference type="GO" id="GO:0071244">
    <property type="term" value="P:cellular response to carbon dioxide"/>
    <property type="evidence" value="ECO:0007669"/>
    <property type="project" value="TreeGrafter"/>
</dbReference>
<dbReference type="RefSeq" id="XP_060121144.1">
    <property type="nucleotide sequence ID" value="XM_060265161.1"/>
</dbReference>
<protein>
    <recommendedName>
        <fullName evidence="2 8">Carbonic anhydrase</fullName>
        <ecNumber evidence="2 8">4.2.1.1</ecNumber>
    </recommendedName>
    <alternativeName>
        <fullName evidence="8">Carbonate dehydratase</fullName>
    </alternativeName>
</protein>
<gene>
    <name evidence="10" type="ORF">MJAP1_001196</name>
</gene>
<dbReference type="Proteomes" id="UP001217754">
    <property type="component" value="Chromosome 2"/>
</dbReference>
<keyword evidence="9" id="KW-1133">Transmembrane helix</keyword>
<dbReference type="Pfam" id="PF00484">
    <property type="entry name" value="Pro_CA"/>
    <property type="match status" value="1"/>
</dbReference>
<comment type="cofactor">
    <cofactor evidence="7">
        <name>Zn(2+)</name>
        <dbReference type="ChEBI" id="CHEBI:29105"/>
    </cofactor>
    <text evidence="7">Binds 1 zinc ion per subunit.</text>
</comment>
<evidence type="ECO:0000313" key="11">
    <source>
        <dbReference type="Proteomes" id="UP001217754"/>
    </source>
</evidence>
<dbReference type="GO" id="GO:0008270">
    <property type="term" value="F:zinc ion binding"/>
    <property type="evidence" value="ECO:0007669"/>
    <property type="project" value="UniProtKB-UniRule"/>
</dbReference>
<dbReference type="InterPro" id="IPR019182">
    <property type="entry name" value="Cytochrome_b-c1_su10_fun"/>
</dbReference>
<dbReference type="GeneID" id="85224845"/>
<keyword evidence="11" id="KW-1185">Reference proteome</keyword>
<keyword evidence="9" id="KW-0812">Transmembrane</keyword>
<proteinExistence type="inferred from homology"/>
<keyword evidence="5 8" id="KW-0456">Lyase</keyword>
<dbReference type="AlphaFoldDB" id="A0AAF0J925"/>
<keyword evidence="9" id="KW-0472">Membrane</keyword>
<reference evidence="10" key="1">
    <citation type="submission" date="2023-03" db="EMBL/GenBank/DDBJ databases">
        <title>Mating type loci evolution in Malassezia.</title>
        <authorList>
            <person name="Coelho M.A."/>
        </authorList>
    </citation>
    <scope>NUCLEOTIDE SEQUENCE</scope>
    <source>
        <strain evidence="10">CBS 9431</strain>
    </source>
</reference>
<dbReference type="EC" id="4.2.1.1" evidence="2 8"/>
<dbReference type="GO" id="GO:0005739">
    <property type="term" value="C:mitochondrion"/>
    <property type="evidence" value="ECO:0007669"/>
    <property type="project" value="GOC"/>
</dbReference>
<evidence type="ECO:0000256" key="8">
    <source>
        <dbReference type="RuleBase" id="RU003956"/>
    </source>
</evidence>
<feature type="binding site" evidence="7">
    <location>
        <position position="159"/>
    </location>
    <ligand>
        <name>Zn(2+)</name>
        <dbReference type="ChEBI" id="CHEBI:29105"/>
    </ligand>
</feature>
<evidence type="ECO:0000256" key="5">
    <source>
        <dbReference type="ARBA" id="ARBA00023239"/>
    </source>
</evidence>
<sequence length="350" mass="38705">MSAFRASLAARAAFRTSPRASFRATPSAGFLKPAFQPHLGNTLNAQYAFKWVPSLAFWGFTGAVAVTIALSGVPLFQVDVLDKTPVVRTARKKDAWFYEVTLKRLCLPISSMPFSRAVPDSLLDRNASWSQDFAVHQPDLANALKEGQHPKVFWIGCSDSRVPESVVCNARPGELFVLRNVANQFHLHDDSAVSALTFAVQALGVEHIIVVGHTSCGGVQAAVKQVISEQDEKYPEPKANTALNRHLTPLTDLARYLRVKVHERHTWDENTMQKHLVPLLAEASVRKQIQNISEHPVVQDNWNQKVSPLNGKVNPRVTIHGWIHNLENGKLIDLNVSMLPPPLGNETSSS</sequence>
<evidence type="ECO:0000256" key="6">
    <source>
        <dbReference type="ARBA" id="ARBA00048348"/>
    </source>
</evidence>
<comment type="function">
    <text evidence="8">Reversible hydration of carbon dioxide.</text>
</comment>
<evidence type="ECO:0000313" key="10">
    <source>
        <dbReference type="EMBL" id="WFD38247.1"/>
    </source>
</evidence>
<evidence type="ECO:0000256" key="9">
    <source>
        <dbReference type="SAM" id="Phobius"/>
    </source>
</evidence>
<keyword evidence="4 7" id="KW-0862">Zinc</keyword>
<evidence type="ECO:0000256" key="2">
    <source>
        <dbReference type="ARBA" id="ARBA00012925"/>
    </source>
</evidence>
<dbReference type="GO" id="GO:0034599">
    <property type="term" value="P:cellular response to oxidative stress"/>
    <property type="evidence" value="ECO:0007669"/>
    <property type="project" value="TreeGrafter"/>
</dbReference>
<dbReference type="SMART" id="SM00947">
    <property type="entry name" value="Pro_CA"/>
    <property type="match status" value="1"/>
</dbReference>
<keyword evidence="3 7" id="KW-0479">Metal-binding</keyword>
<feature type="transmembrane region" description="Helical" evidence="9">
    <location>
        <begin position="55"/>
        <end position="76"/>
    </location>
</feature>
<dbReference type="Pfam" id="PF09796">
    <property type="entry name" value="QCR10"/>
    <property type="match status" value="1"/>
</dbReference>
<dbReference type="GO" id="GO:0004089">
    <property type="term" value="F:carbonate dehydratase activity"/>
    <property type="evidence" value="ECO:0007669"/>
    <property type="project" value="UniProtKB-UniRule"/>
</dbReference>
<name>A0AAF0J925_9BASI</name>
<organism evidence="10 11">
    <name type="scientific">Malassezia japonica</name>
    <dbReference type="NCBI Taxonomy" id="223818"/>
    <lineage>
        <taxon>Eukaryota</taxon>
        <taxon>Fungi</taxon>
        <taxon>Dikarya</taxon>
        <taxon>Basidiomycota</taxon>
        <taxon>Ustilaginomycotina</taxon>
        <taxon>Malasseziomycetes</taxon>
        <taxon>Malasseziales</taxon>
        <taxon>Malasseziaceae</taxon>
        <taxon>Malassezia</taxon>
    </lineage>
</organism>
<comment type="catalytic activity">
    <reaction evidence="6 8">
        <text>hydrogencarbonate + H(+) = CO2 + H2O</text>
        <dbReference type="Rhea" id="RHEA:10748"/>
        <dbReference type="ChEBI" id="CHEBI:15377"/>
        <dbReference type="ChEBI" id="CHEBI:15378"/>
        <dbReference type="ChEBI" id="CHEBI:16526"/>
        <dbReference type="ChEBI" id="CHEBI:17544"/>
        <dbReference type="EC" id="4.2.1.1"/>
    </reaction>
</comment>
<evidence type="ECO:0000256" key="1">
    <source>
        <dbReference type="ARBA" id="ARBA00006217"/>
    </source>
</evidence>
<feature type="binding site" evidence="7">
    <location>
        <position position="213"/>
    </location>
    <ligand>
        <name>Zn(2+)</name>
        <dbReference type="ChEBI" id="CHEBI:29105"/>
    </ligand>
</feature>
<dbReference type="PANTHER" id="PTHR11002:SF76">
    <property type="entry name" value="CARBONIC ANHYDRASE"/>
    <property type="match status" value="1"/>
</dbReference>
<dbReference type="InterPro" id="IPR001765">
    <property type="entry name" value="Carbonic_anhydrase"/>
</dbReference>
<dbReference type="PANTHER" id="PTHR11002">
    <property type="entry name" value="CARBONIC ANHYDRASE"/>
    <property type="match status" value="1"/>
</dbReference>
<dbReference type="InterPro" id="IPR036874">
    <property type="entry name" value="Carbonic_anhydrase_sf"/>
</dbReference>
<dbReference type="Gene3D" id="3.40.1050.10">
    <property type="entry name" value="Carbonic anhydrase"/>
    <property type="match status" value="1"/>
</dbReference>
<feature type="binding site" evidence="7">
    <location>
        <position position="216"/>
    </location>
    <ligand>
        <name>Zn(2+)</name>
        <dbReference type="ChEBI" id="CHEBI:29105"/>
    </ligand>
</feature>
<dbReference type="EMBL" id="CP119959">
    <property type="protein sequence ID" value="WFD38247.1"/>
    <property type="molecule type" value="Genomic_DNA"/>
</dbReference>
<accession>A0AAF0J925</accession>